<evidence type="ECO:0000313" key="3">
    <source>
        <dbReference type="Proteomes" id="UP001500171"/>
    </source>
</evidence>
<dbReference type="EMBL" id="BAABHY010000005">
    <property type="protein sequence ID" value="GAA5112398.1"/>
    <property type="molecule type" value="Genomic_DNA"/>
</dbReference>
<feature type="domain" description="LA2681-like HEPN" evidence="1">
    <location>
        <begin position="309"/>
        <end position="505"/>
    </location>
</feature>
<dbReference type="SUPFAM" id="SSF48452">
    <property type="entry name" value="TPR-like"/>
    <property type="match status" value="1"/>
</dbReference>
<organism evidence="2 3">
    <name type="scientific">Orbus sasakiae</name>
    <dbReference type="NCBI Taxonomy" id="1078475"/>
    <lineage>
        <taxon>Bacteria</taxon>
        <taxon>Pseudomonadati</taxon>
        <taxon>Pseudomonadota</taxon>
        <taxon>Gammaproteobacteria</taxon>
        <taxon>Orbales</taxon>
        <taxon>Orbaceae</taxon>
        <taxon>Orbus</taxon>
    </lineage>
</organism>
<proteinExistence type="predicted"/>
<reference evidence="3" key="1">
    <citation type="journal article" date="2019" name="Int. J. Syst. Evol. Microbiol.">
        <title>The Global Catalogue of Microorganisms (GCM) 10K type strain sequencing project: providing services to taxonomists for standard genome sequencing and annotation.</title>
        <authorList>
            <consortium name="The Broad Institute Genomics Platform"/>
            <consortium name="The Broad Institute Genome Sequencing Center for Infectious Disease"/>
            <person name="Wu L."/>
            <person name="Ma J."/>
        </authorList>
    </citation>
    <scope>NUCLEOTIDE SEQUENCE [LARGE SCALE GENOMIC DNA]</scope>
    <source>
        <strain evidence="3">JCM 18050</strain>
    </source>
</reference>
<dbReference type="InterPro" id="IPR011990">
    <property type="entry name" value="TPR-like_helical_dom_sf"/>
</dbReference>
<dbReference type="Proteomes" id="UP001500171">
    <property type="component" value="Unassembled WGS sequence"/>
</dbReference>
<dbReference type="RefSeq" id="WP_345491555.1">
    <property type="nucleotide sequence ID" value="NZ_BAABHY010000005.1"/>
</dbReference>
<name>A0ABP9NBK5_9GAMM</name>
<protein>
    <recommendedName>
        <fullName evidence="1">LA2681-like HEPN domain-containing protein</fullName>
    </recommendedName>
</protein>
<sequence>MKIDKKFVEKIQYCSDLIDRGEFNNAFNLLKESLNTLNNIETKESIYYTLLSNIAGFFVDLGSMGKNIEASRIGFNLMKDNKENFIEIIGESDFYYNFANAKASLISVSFPFDNDFASIEELVELKNYYWKSVTSSNSEKAEHLVNLANALKKQFRLVESIKYYDEVISLNLDIPQAWVNRSDALIMLNMISNTYSIKMLKEIKKGFSNALNSNSVPPQWKISWASQEEQWIKKITESQQSLTEDESDLLDDEMTTKEYNELSEYRKFSLIKKLTLSKHSLYCPCIGSSKDNLTIPMTTEGIVGDFVAPMETVLNRLKSEFIFARQLYREYYHDHEEDYVISNESYFAELYNDELLGIKVEKLRSAFRLCFGILDKIGVAICELYDLYPSKDKKIYFQNFWQLDRNNRRALFEKIKSPGLLALYSIATDLNEKKEGELSFFKKWRNKLEHEFLVVYRTEKPNDIYKSYNYMKDIIFIKESEFIKHLEQLLQITRSAIFSFVYTVRHQGMINKDDNSIYLTNTIHPKHYD</sequence>
<evidence type="ECO:0000313" key="2">
    <source>
        <dbReference type="EMBL" id="GAA5112398.1"/>
    </source>
</evidence>
<dbReference type="Pfam" id="PF18733">
    <property type="entry name" value="HEPN_LA2681"/>
    <property type="match status" value="1"/>
</dbReference>
<accession>A0ABP9NBK5</accession>
<evidence type="ECO:0000259" key="1">
    <source>
        <dbReference type="Pfam" id="PF18733"/>
    </source>
</evidence>
<gene>
    <name evidence="2" type="ORF">GCM10023211_18970</name>
</gene>
<dbReference type="Gene3D" id="1.25.40.10">
    <property type="entry name" value="Tetratricopeptide repeat domain"/>
    <property type="match status" value="1"/>
</dbReference>
<keyword evidence="3" id="KW-1185">Reference proteome</keyword>
<comment type="caution">
    <text evidence="2">The sequence shown here is derived from an EMBL/GenBank/DDBJ whole genome shotgun (WGS) entry which is preliminary data.</text>
</comment>
<dbReference type="InterPro" id="IPR040826">
    <property type="entry name" value="HEPN_LA2681"/>
</dbReference>